<dbReference type="AlphaFoldDB" id="A0A9P9EAJ8"/>
<name>A0A9P9EAJ8_9HYPO</name>
<gene>
    <name evidence="1" type="ORF">EDB81DRAFT_109062</name>
</gene>
<comment type="caution">
    <text evidence="1">The sequence shown here is derived from an EMBL/GenBank/DDBJ whole genome shotgun (WGS) entry which is preliminary data.</text>
</comment>
<evidence type="ECO:0000313" key="1">
    <source>
        <dbReference type="EMBL" id="KAH7133641.1"/>
    </source>
</evidence>
<protein>
    <submittedName>
        <fullName evidence="1">Uncharacterized protein</fullName>
    </submittedName>
</protein>
<reference evidence="1" key="1">
    <citation type="journal article" date="2021" name="Nat. Commun.">
        <title>Genetic determinants of endophytism in the Arabidopsis root mycobiome.</title>
        <authorList>
            <person name="Mesny F."/>
            <person name="Miyauchi S."/>
            <person name="Thiergart T."/>
            <person name="Pickel B."/>
            <person name="Atanasova L."/>
            <person name="Karlsson M."/>
            <person name="Huettel B."/>
            <person name="Barry K.W."/>
            <person name="Haridas S."/>
            <person name="Chen C."/>
            <person name="Bauer D."/>
            <person name="Andreopoulos W."/>
            <person name="Pangilinan J."/>
            <person name="LaButti K."/>
            <person name="Riley R."/>
            <person name="Lipzen A."/>
            <person name="Clum A."/>
            <person name="Drula E."/>
            <person name="Henrissat B."/>
            <person name="Kohler A."/>
            <person name="Grigoriev I.V."/>
            <person name="Martin F.M."/>
            <person name="Hacquard S."/>
        </authorList>
    </citation>
    <scope>NUCLEOTIDE SEQUENCE</scope>
    <source>
        <strain evidence="1">MPI-CAGE-AT-0147</strain>
    </source>
</reference>
<evidence type="ECO:0000313" key="2">
    <source>
        <dbReference type="Proteomes" id="UP000738349"/>
    </source>
</evidence>
<dbReference type="EMBL" id="JAGMUV010000015">
    <property type="protein sequence ID" value="KAH7133641.1"/>
    <property type="molecule type" value="Genomic_DNA"/>
</dbReference>
<organism evidence="1 2">
    <name type="scientific">Dactylonectria macrodidyma</name>
    <dbReference type="NCBI Taxonomy" id="307937"/>
    <lineage>
        <taxon>Eukaryota</taxon>
        <taxon>Fungi</taxon>
        <taxon>Dikarya</taxon>
        <taxon>Ascomycota</taxon>
        <taxon>Pezizomycotina</taxon>
        <taxon>Sordariomycetes</taxon>
        <taxon>Hypocreomycetidae</taxon>
        <taxon>Hypocreales</taxon>
        <taxon>Nectriaceae</taxon>
        <taxon>Dactylonectria</taxon>
    </lineage>
</organism>
<dbReference type="Proteomes" id="UP000738349">
    <property type="component" value="Unassembled WGS sequence"/>
</dbReference>
<keyword evidence="2" id="KW-1185">Reference proteome</keyword>
<sequence length="148" mass="16658">MKIIHHSRPRVPYFFSLLPAQWLWAQPTDGDGDGTFWGSDWHFLVHRHESLASALARGRGEPIPAGPDVVHSSVPQASMWRPRHPISWAAACCQCQLESCELQLREALSSLVFPGQLASETSPQGCHVRRQERGLPFSWAQLRQGNVR</sequence>
<proteinExistence type="predicted"/>
<accession>A0A9P9EAJ8</accession>